<feature type="repeat" description="ANK" evidence="7">
    <location>
        <begin position="317"/>
        <end position="349"/>
    </location>
</feature>
<organism evidence="10 11">
    <name type="scientific">Camellia sinensis var. sinensis</name>
    <name type="common">China tea</name>
    <dbReference type="NCBI Taxonomy" id="542762"/>
    <lineage>
        <taxon>Eukaryota</taxon>
        <taxon>Viridiplantae</taxon>
        <taxon>Streptophyta</taxon>
        <taxon>Embryophyta</taxon>
        <taxon>Tracheophyta</taxon>
        <taxon>Spermatophyta</taxon>
        <taxon>Magnoliopsida</taxon>
        <taxon>eudicotyledons</taxon>
        <taxon>Gunneridae</taxon>
        <taxon>Pentapetalae</taxon>
        <taxon>asterids</taxon>
        <taxon>Ericales</taxon>
        <taxon>Theaceae</taxon>
        <taxon>Camellia</taxon>
    </lineage>
</organism>
<dbReference type="PROSITE" id="PS50297">
    <property type="entry name" value="ANK_REP_REGION"/>
    <property type="match status" value="1"/>
</dbReference>
<dbReference type="SUPFAM" id="SSF48403">
    <property type="entry name" value="Ankyrin repeat"/>
    <property type="match status" value="1"/>
</dbReference>
<comment type="subcellular location">
    <subcellularLocation>
        <location evidence="1">Membrane</location>
        <topology evidence="1">Multi-pass membrane protein</topology>
    </subcellularLocation>
</comment>
<name>A0A4S4DCN2_CAMSN</name>
<evidence type="ECO:0000256" key="3">
    <source>
        <dbReference type="ARBA" id="ARBA00022737"/>
    </source>
</evidence>
<protein>
    <recommendedName>
        <fullName evidence="9">PGG domain-containing protein</fullName>
    </recommendedName>
</protein>
<keyword evidence="4 8" id="KW-1133">Transmembrane helix</keyword>
<comment type="caution">
    <text evidence="10">The sequence shown here is derived from an EMBL/GenBank/DDBJ whole genome shotgun (WGS) entry which is preliminary data.</text>
</comment>
<dbReference type="Pfam" id="PF12796">
    <property type="entry name" value="Ank_2"/>
    <property type="match status" value="1"/>
</dbReference>
<dbReference type="Gene3D" id="1.25.40.20">
    <property type="entry name" value="Ankyrin repeat-containing domain"/>
    <property type="match status" value="1"/>
</dbReference>
<evidence type="ECO:0000256" key="4">
    <source>
        <dbReference type="ARBA" id="ARBA00022989"/>
    </source>
</evidence>
<evidence type="ECO:0000256" key="1">
    <source>
        <dbReference type="ARBA" id="ARBA00004141"/>
    </source>
</evidence>
<keyword evidence="6 8" id="KW-0472">Membrane</keyword>
<gene>
    <name evidence="10" type="ORF">TEA_019501</name>
</gene>
<dbReference type="InterPro" id="IPR026961">
    <property type="entry name" value="PGG_dom"/>
</dbReference>
<dbReference type="PANTHER" id="PTHR24186">
    <property type="entry name" value="PROTEIN PHOSPHATASE 1 REGULATORY SUBUNIT"/>
    <property type="match status" value="1"/>
</dbReference>
<dbReference type="InterPro" id="IPR004252">
    <property type="entry name" value="Probable_transposase_24"/>
</dbReference>
<keyword evidence="5 7" id="KW-0040">ANK repeat</keyword>
<dbReference type="PANTHER" id="PTHR24186:SF56">
    <property type="entry name" value="PGG DOMAIN-CONTAINING PROTEIN"/>
    <property type="match status" value="1"/>
</dbReference>
<dbReference type="InterPro" id="IPR036770">
    <property type="entry name" value="Ankyrin_rpt-contain_sf"/>
</dbReference>
<feature type="transmembrane region" description="Helical" evidence="8">
    <location>
        <begin position="161"/>
        <end position="183"/>
    </location>
</feature>
<feature type="transmembrane region" description="Helical" evidence="8">
    <location>
        <begin position="219"/>
        <end position="241"/>
    </location>
</feature>
<dbReference type="PROSITE" id="PS50088">
    <property type="entry name" value="ANK_REPEAT"/>
    <property type="match status" value="1"/>
</dbReference>
<evidence type="ECO:0000259" key="9">
    <source>
        <dbReference type="Pfam" id="PF13962"/>
    </source>
</evidence>
<dbReference type="Proteomes" id="UP000306102">
    <property type="component" value="Unassembled WGS sequence"/>
</dbReference>
<dbReference type="SMART" id="SM00248">
    <property type="entry name" value="ANK"/>
    <property type="match status" value="2"/>
</dbReference>
<evidence type="ECO:0000256" key="8">
    <source>
        <dbReference type="SAM" id="Phobius"/>
    </source>
</evidence>
<feature type="domain" description="PGG" evidence="9">
    <location>
        <begin position="102"/>
        <end position="189"/>
    </location>
</feature>
<evidence type="ECO:0000256" key="2">
    <source>
        <dbReference type="ARBA" id="ARBA00022692"/>
    </source>
</evidence>
<evidence type="ECO:0000313" key="11">
    <source>
        <dbReference type="Proteomes" id="UP000306102"/>
    </source>
</evidence>
<keyword evidence="11" id="KW-1185">Reference proteome</keyword>
<dbReference type="Pfam" id="PF03004">
    <property type="entry name" value="Transposase_24"/>
    <property type="match status" value="1"/>
</dbReference>
<dbReference type="EMBL" id="SDRB02011828">
    <property type="protein sequence ID" value="THF99903.1"/>
    <property type="molecule type" value="Genomic_DNA"/>
</dbReference>
<evidence type="ECO:0000256" key="7">
    <source>
        <dbReference type="PROSITE-ProRule" id="PRU00023"/>
    </source>
</evidence>
<dbReference type="Pfam" id="PF13962">
    <property type="entry name" value="PGG"/>
    <property type="match status" value="1"/>
</dbReference>
<dbReference type="GO" id="GO:0005886">
    <property type="term" value="C:plasma membrane"/>
    <property type="evidence" value="ECO:0007669"/>
    <property type="project" value="TreeGrafter"/>
</dbReference>
<sequence>MLSSEALEINPLNEKGLTALNVSLFFQSEAGDSEIEEILRQAGAMKTEELYSLTQPGMNQNQAIVAINPSSDQSTLNHQPQSLAKRLLDYFKYNMDRDSPSEARHTRLMIAILIVTTTYQTVHSRPGGVWADDSVSSNNNGNNNASKPHKAGQAIMGSNNWVSYGLFILFNSIGFFTSLQMIYCLTSGFPLQLELQIAMFALIVTYDTRMATIASNDKLGIFFTVISTLLLILILIVTRVARNYQNKARTTESNAQVRKLVGLSTSTNYGLVDKSVCKLKGREERIPLHYAVIKGRVLAIRELLSTCAGSVEDVMARGETALHLAVNNNQFEAFKVLVEHLKQFNEEDVLNIKDKHTGNIVLHIAVSRKQGVMEFEFHEQKRPHGSRCATNTDGHGLEGVFVIGYDFDNDEQAQQILDRNAYFLYKDWRYNLKQEFLELEEKSVDDPYSHPPSGVSLEDWKYLIDVAWKDKSHLKRSKAGKSNRGMLPYNHISGSRSFPIAMSLMENEDGDIDFPEFYKKTHKSKKGDWIDPKYGELHDDMVNLQVTATDAGLPLTHEEISRQVLREKKITCVDVG</sequence>
<keyword evidence="2 8" id="KW-0812">Transmembrane</keyword>
<proteinExistence type="predicted"/>
<evidence type="ECO:0000313" key="10">
    <source>
        <dbReference type="EMBL" id="THF99903.1"/>
    </source>
</evidence>
<evidence type="ECO:0000256" key="5">
    <source>
        <dbReference type="ARBA" id="ARBA00023043"/>
    </source>
</evidence>
<dbReference type="STRING" id="542762.A0A4S4DCN2"/>
<keyword evidence="3" id="KW-0677">Repeat</keyword>
<accession>A0A4S4DCN2</accession>
<reference evidence="10 11" key="1">
    <citation type="journal article" date="2018" name="Proc. Natl. Acad. Sci. U.S.A.">
        <title>Draft genome sequence of Camellia sinensis var. sinensis provides insights into the evolution of the tea genome and tea quality.</title>
        <authorList>
            <person name="Wei C."/>
            <person name="Yang H."/>
            <person name="Wang S."/>
            <person name="Zhao J."/>
            <person name="Liu C."/>
            <person name="Gao L."/>
            <person name="Xia E."/>
            <person name="Lu Y."/>
            <person name="Tai Y."/>
            <person name="She G."/>
            <person name="Sun J."/>
            <person name="Cao H."/>
            <person name="Tong W."/>
            <person name="Gao Q."/>
            <person name="Li Y."/>
            <person name="Deng W."/>
            <person name="Jiang X."/>
            <person name="Wang W."/>
            <person name="Chen Q."/>
            <person name="Zhang S."/>
            <person name="Li H."/>
            <person name="Wu J."/>
            <person name="Wang P."/>
            <person name="Li P."/>
            <person name="Shi C."/>
            <person name="Zheng F."/>
            <person name="Jian J."/>
            <person name="Huang B."/>
            <person name="Shan D."/>
            <person name="Shi M."/>
            <person name="Fang C."/>
            <person name="Yue Y."/>
            <person name="Li F."/>
            <person name="Li D."/>
            <person name="Wei S."/>
            <person name="Han B."/>
            <person name="Jiang C."/>
            <person name="Yin Y."/>
            <person name="Xia T."/>
            <person name="Zhang Z."/>
            <person name="Bennetzen J.L."/>
            <person name="Zhao S."/>
            <person name="Wan X."/>
        </authorList>
    </citation>
    <scope>NUCLEOTIDE SEQUENCE [LARGE SCALE GENOMIC DNA]</scope>
    <source>
        <strain evidence="11">cv. Shuchazao</strain>
        <tissue evidence="10">Leaf</tissue>
    </source>
</reference>
<dbReference type="InterPro" id="IPR002110">
    <property type="entry name" value="Ankyrin_rpt"/>
</dbReference>
<feature type="transmembrane region" description="Helical" evidence="8">
    <location>
        <begin position="189"/>
        <end position="207"/>
    </location>
</feature>
<dbReference type="AlphaFoldDB" id="A0A4S4DCN2"/>
<evidence type="ECO:0000256" key="6">
    <source>
        <dbReference type="ARBA" id="ARBA00023136"/>
    </source>
</evidence>